<dbReference type="EMBL" id="SHBO01000006">
    <property type="protein sequence ID" value="RZO08182.1"/>
    <property type="molecule type" value="Genomic_DNA"/>
</dbReference>
<evidence type="ECO:0000313" key="2">
    <source>
        <dbReference type="EMBL" id="RZO08182.1"/>
    </source>
</evidence>
<feature type="transmembrane region" description="Helical" evidence="1">
    <location>
        <begin position="9"/>
        <end position="29"/>
    </location>
</feature>
<dbReference type="AlphaFoldDB" id="A0A520LNM3"/>
<feature type="transmembrane region" description="Helical" evidence="1">
    <location>
        <begin position="41"/>
        <end position="64"/>
    </location>
</feature>
<accession>A0A520LNM3</accession>
<keyword evidence="1" id="KW-0812">Transmembrane</keyword>
<protein>
    <recommendedName>
        <fullName evidence="4">DUF3955 domain-containing protein</fullName>
    </recommendedName>
</protein>
<gene>
    <name evidence="2" type="ORF">EVB02_00915</name>
</gene>
<evidence type="ECO:0008006" key="4">
    <source>
        <dbReference type="Google" id="ProtNLM"/>
    </source>
</evidence>
<dbReference type="Proteomes" id="UP000318148">
    <property type="component" value="Unassembled WGS sequence"/>
</dbReference>
<keyword evidence="1" id="KW-1133">Transmembrane helix</keyword>
<evidence type="ECO:0000256" key="1">
    <source>
        <dbReference type="SAM" id="Phobius"/>
    </source>
</evidence>
<keyword evidence="1" id="KW-0472">Membrane</keyword>
<evidence type="ECO:0000313" key="3">
    <source>
        <dbReference type="Proteomes" id="UP000318148"/>
    </source>
</evidence>
<sequence>MKNLRESRVSFWILISLSILVLIVLKYSFDVTSYSLMSSFGWILLMIGVVGLVAFLVSVVIFLFNKKK</sequence>
<proteinExistence type="predicted"/>
<name>A0A520LNM3_9GAMM</name>
<organism evidence="2 3">
    <name type="scientific">SAR92 clade bacterium</name>
    <dbReference type="NCBI Taxonomy" id="2315479"/>
    <lineage>
        <taxon>Bacteria</taxon>
        <taxon>Pseudomonadati</taxon>
        <taxon>Pseudomonadota</taxon>
        <taxon>Gammaproteobacteria</taxon>
        <taxon>Cellvibrionales</taxon>
        <taxon>Porticoccaceae</taxon>
        <taxon>SAR92 clade</taxon>
    </lineage>
</organism>
<comment type="caution">
    <text evidence="2">The sequence shown here is derived from an EMBL/GenBank/DDBJ whole genome shotgun (WGS) entry which is preliminary data.</text>
</comment>
<reference evidence="2 3" key="1">
    <citation type="submission" date="2019-02" db="EMBL/GenBank/DDBJ databases">
        <title>Prokaryotic population dynamics and viral predation in marine succession experiment using metagenomics: the confinement effect.</title>
        <authorList>
            <person name="Haro-Moreno J.M."/>
            <person name="Rodriguez-Valera F."/>
            <person name="Lopez-Perez M."/>
        </authorList>
    </citation>
    <scope>NUCLEOTIDE SEQUENCE [LARGE SCALE GENOMIC DNA]</scope>
    <source>
        <strain evidence="2">MED-G169</strain>
    </source>
</reference>